<accession>A0A9W8AV09</accession>
<dbReference type="GO" id="GO:0051087">
    <property type="term" value="F:protein-folding chaperone binding"/>
    <property type="evidence" value="ECO:0007669"/>
    <property type="project" value="TreeGrafter"/>
</dbReference>
<feature type="repeat" description="TPR" evidence="1">
    <location>
        <begin position="179"/>
        <end position="212"/>
    </location>
</feature>
<gene>
    <name evidence="4" type="ORF">IWQ62_003330</name>
</gene>
<evidence type="ECO:0000313" key="4">
    <source>
        <dbReference type="EMBL" id="KAJ1963070.1"/>
    </source>
</evidence>
<feature type="signal peptide" evidence="3">
    <location>
        <begin position="1"/>
        <end position="21"/>
    </location>
</feature>
<keyword evidence="1" id="KW-0802">TPR repeat</keyword>
<evidence type="ECO:0000256" key="3">
    <source>
        <dbReference type="SAM" id="SignalP"/>
    </source>
</evidence>
<dbReference type="InterPro" id="IPR019734">
    <property type="entry name" value="TPR_rpt"/>
</dbReference>
<dbReference type="SMART" id="SM00028">
    <property type="entry name" value="TPR"/>
    <property type="match status" value="5"/>
</dbReference>
<dbReference type="Gene3D" id="1.25.40.10">
    <property type="entry name" value="Tetratricopeptide repeat domain"/>
    <property type="match status" value="1"/>
</dbReference>
<evidence type="ECO:0000256" key="1">
    <source>
        <dbReference type="PROSITE-ProRule" id="PRU00339"/>
    </source>
</evidence>
<dbReference type="Proteomes" id="UP001150925">
    <property type="component" value="Unassembled WGS sequence"/>
</dbReference>
<keyword evidence="2" id="KW-0175">Coiled coil</keyword>
<dbReference type="GO" id="GO:0034975">
    <property type="term" value="P:protein folding in endoplasmic reticulum"/>
    <property type="evidence" value="ECO:0007669"/>
    <property type="project" value="TreeGrafter"/>
</dbReference>
<dbReference type="PANTHER" id="PTHR44140">
    <property type="entry name" value="LD25575P"/>
    <property type="match status" value="1"/>
</dbReference>
<dbReference type="PROSITE" id="PS50005">
    <property type="entry name" value="TPR"/>
    <property type="match status" value="2"/>
</dbReference>
<keyword evidence="3" id="KW-0732">Signal</keyword>
<dbReference type="InterPro" id="IPR051727">
    <property type="entry name" value="DnaJ_C3_Co-chaperones"/>
</dbReference>
<feature type="non-terminal residue" evidence="4">
    <location>
        <position position="371"/>
    </location>
</feature>
<dbReference type="Pfam" id="PF13181">
    <property type="entry name" value="TPR_8"/>
    <property type="match status" value="2"/>
</dbReference>
<keyword evidence="5" id="KW-1185">Reference proteome</keyword>
<proteinExistence type="predicted"/>
<protein>
    <submittedName>
        <fullName evidence="4">Uncharacterized protein</fullName>
    </submittedName>
</protein>
<dbReference type="OrthoDB" id="1726119at2759"/>
<dbReference type="EMBL" id="JANBPY010000875">
    <property type="protein sequence ID" value="KAJ1963070.1"/>
    <property type="molecule type" value="Genomic_DNA"/>
</dbReference>
<feature type="repeat" description="TPR" evidence="1">
    <location>
        <begin position="30"/>
        <end position="63"/>
    </location>
</feature>
<dbReference type="PANTHER" id="PTHR44140:SF2">
    <property type="entry name" value="LD25575P"/>
    <property type="match status" value="1"/>
</dbReference>
<feature type="coiled-coil region" evidence="2">
    <location>
        <begin position="135"/>
        <end position="162"/>
    </location>
</feature>
<reference evidence="4" key="1">
    <citation type="submission" date="2022-07" db="EMBL/GenBank/DDBJ databases">
        <title>Phylogenomic reconstructions and comparative analyses of Kickxellomycotina fungi.</title>
        <authorList>
            <person name="Reynolds N.K."/>
            <person name="Stajich J.E."/>
            <person name="Barry K."/>
            <person name="Grigoriev I.V."/>
            <person name="Crous P."/>
            <person name="Smith M.E."/>
        </authorList>
    </citation>
    <scope>NUCLEOTIDE SEQUENCE</scope>
    <source>
        <strain evidence="4">RSA 1196</strain>
    </source>
</reference>
<evidence type="ECO:0000256" key="2">
    <source>
        <dbReference type="SAM" id="Coils"/>
    </source>
</evidence>
<name>A0A9W8AV09_9FUNG</name>
<dbReference type="AlphaFoldDB" id="A0A9W8AV09"/>
<evidence type="ECO:0000313" key="5">
    <source>
        <dbReference type="Proteomes" id="UP001150925"/>
    </source>
</evidence>
<dbReference type="InterPro" id="IPR011990">
    <property type="entry name" value="TPR-like_helical_dom_sf"/>
</dbReference>
<organism evidence="4 5">
    <name type="scientific">Dispira parvispora</name>
    <dbReference type="NCBI Taxonomy" id="1520584"/>
    <lineage>
        <taxon>Eukaryota</taxon>
        <taxon>Fungi</taxon>
        <taxon>Fungi incertae sedis</taxon>
        <taxon>Zoopagomycota</taxon>
        <taxon>Kickxellomycotina</taxon>
        <taxon>Dimargaritomycetes</taxon>
        <taxon>Dimargaritales</taxon>
        <taxon>Dimargaritaceae</taxon>
        <taxon>Dispira</taxon>
    </lineage>
</organism>
<comment type="caution">
    <text evidence="4">The sequence shown here is derived from an EMBL/GenBank/DDBJ whole genome shotgun (WGS) entry which is preliminary data.</text>
</comment>
<feature type="chain" id="PRO_5040891070" evidence="3">
    <location>
        <begin position="22"/>
        <end position="371"/>
    </location>
</feature>
<dbReference type="GO" id="GO:0005783">
    <property type="term" value="C:endoplasmic reticulum"/>
    <property type="evidence" value="ECO:0007669"/>
    <property type="project" value="TreeGrafter"/>
</dbReference>
<dbReference type="SUPFAM" id="SSF48452">
    <property type="entry name" value="TPR-like"/>
    <property type="match status" value="1"/>
</dbReference>
<sequence>MRLHPTLALCAVAWSSTQVWARDDPSRDQVQILTEKAQEYMAAKDYGAAYDSFQEALNVDPDNYMTYFYRAAAYLRERRTTAALVDLDQALKRKQDFEPALRQRAKLLNKRGAFKAARDDWETLEAMGGQVQETAQQGLDKVNQAERAYQQAQQARDDQKYAECVQFATAALKTASEMVNLYQLRGDCQRSARDIHQAVADYGRAIRLDPTQLDIQLQVAQLRFYVLNQQDEALAAVKECLRSDPEHKPCSKAFKRFKKIKKAVKEIETDASKKKFNTAAKKLTAFHQPAKTSDDGAPPQGLIQEVEEETVTLYRDWDLGDPQLGSAGTTNEATETLVVPELVADLYHKSCQYFAGFKKHQYGIEWCDKAL</sequence>
<dbReference type="GO" id="GO:0051787">
    <property type="term" value="F:misfolded protein binding"/>
    <property type="evidence" value="ECO:0007669"/>
    <property type="project" value="TreeGrafter"/>
</dbReference>